<dbReference type="Proteomes" id="UP000190435">
    <property type="component" value="Unassembled WGS sequence"/>
</dbReference>
<sequence>MIELTSFDGHKKQVEVCSISGKVIDVRRTVKTHISGRSHALAGGKNRYAHAGTSIKSSNTTHDEVYIVNEAGKEEVLRLTNFEEANIRAGHHVQALYFKGFSPKGDPTTTPYILINNRSLDKVVKKYDEIIEPLFKTGLIGLMKLQFNQISSSVVFVALVIIPLIIALFTALIFTPVFAAGYLIWWMYASRNINKQAEELFGEIDLQIKQYLLPPT</sequence>
<evidence type="ECO:0000313" key="4">
    <source>
        <dbReference type="Proteomes" id="UP000190435"/>
    </source>
</evidence>
<organism evidence="2 4">
    <name type="scientific">Moraxella caviae</name>
    <dbReference type="NCBI Taxonomy" id="34060"/>
    <lineage>
        <taxon>Bacteria</taxon>
        <taxon>Pseudomonadati</taxon>
        <taxon>Pseudomonadota</taxon>
        <taxon>Gammaproteobacteria</taxon>
        <taxon>Moraxellales</taxon>
        <taxon>Moraxellaceae</taxon>
        <taxon>Moraxella</taxon>
    </lineage>
</organism>
<feature type="transmembrane region" description="Helical" evidence="1">
    <location>
        <begin position="154"/>
        <end position="185"/>
    </location>
</feature>
<keyword evidence="1" id="KW-1133">Transmembrane helix</keyword>
<reference evidence="3 5" key="2">
    <citation type="submission" date="2018-06" db="EMBL/GenBank/DDBJ databases">
        <authorList>
            <consortium name="Pathogen Informatics"/>
            <person name="Doyle S."/>
        </authorList>
    </citation>
    <scope>NUCLEOTIDE SEQUENCE [LARGE SCALE GENOMIC DNA]</scope>
    <source>
        <strain evidence="3 5">NCTC10293</strain>
    </source>
</reference>
<evidence type="ECO:0000313" key="3">
    <source>
        <dbReference type="EMBL" id="STZ09873.1"/>
    </source>
</evidence>
<dbReference type="RefSeq" id="WP_078276773.1">
    <property type="nucleotide sequence ID" value="NZ_CAACXO010000033.1"/>
</dbReference>
<reference evidence="2 4" key="1">
    <citation type="submission" date="2017-02" db="EMBL/GenBank/DDBJ databases">
        <title>Draft genome sequence of Moraxella caviae CCUG 355 type strain.</title>
        <authorList>
            <person name="Engstrom-Jakobsson H."/>
            <person name="Salva-Serra F."/>
            <person name="Thorell K."/>
            <person name="Gonzales-Siles L."/>
            <person name="Karlsson R."/>
            <person name="Boulund F."/>
            <person name="Engstrand L."/>
            <person name="Moore E."/>
        </authorList>
    </citation>
    <scope>NUCLEOTIDE SEQUENCE [LARGE SCALE GENOMIC DNA]</scope>
    <source>
        <strain evidence="2 4">CCUG 355</strain>
    </source>
</reference>
<dbReference type="Proteomes" id="UP000255279">
    <property type="component" value="Unassembled WGS sequence"/>
</dbReference>
<dbReference type="AlphaFoldDB" id="A0A1T0A0X5"/>
<keyword evidence="1" id="KW-0812">Transmembrane</keyword>
<dbReference type="EMBL" id="MUXU01000039">
    <property type="protein sequence ID" value="OOR89404.1"/>
    <property type="molecule type" value="Genomic_DNA"/>
</dbReference>
<keyword evidence="4" id="KW-1185">Reference proteome</keyword>
<keyword evidence="1" id="KW-0472">Membrane</keyword>
<proteinExistence type="predicted"/>
<dbReference type="OrthoDB" id="7165362at2"/>
<dbReference type="EMBL" id="UGQE01000001">
    <property type="protein sequence ID" value="STZ09873.1"/>
    <property type="molecule type" value="Genomic_DNA"/>
</dbReference>
<evidence type="ECO:0000313" key="2">
    <source>
        <dbReference type="EMBL" id="OOR89404.1"/>
    </source>
</evidence>
<accession>A0A1T0A0X5</accession>
<gene>
    <name evidence="2" type="ORF">B0181_06910</name>
    <name evidence="3" type="ORF">NCTC10293_00184</name>
</gene>
<protein>
    <submittedName>
        <fullName evidence="2">Uncharacterized protein</fullName>
    </submittedName>
</protein>
<name>A0A1T0A0X5_9GAMM</name>
<evidence type="ECO:0000313" key="5">
    <source>
        <dbReference type="Proteomes" id="UP000255279"/>
    </source>
</evidence>
<evidence type="ECO:0000256" key="1">
    <source>
        <dbReference type="SAM" id="Phobius"/>
    </source>
</evidence>